<gene>
    <name evidence="1" type="ORF">SAMN04487948_1028</name>
</gene>
<dbReference type="RefSeq" id="WP_170864698.1">
    <property type="nucleotide sequence ID" value="NZ_FODV01000002.1"/>
</dbReference>
<dbReference type="EMBL" id="FODV01000002">
    <property type="protein sequence ID" value="SEO35095.1"/>
    <property type="molecule type" value="Genomic_DNA"/>
</dbReference>
<proteinExistence type="predicted"/>
<sequence>MEVTDGRDGAEQLADTDIDTSRATISVHQSSPDRFVFTEENNTDGWIATDLAVDLER</sequence>
<accession>A0A1H8NZM3</accession>
<evidence type="ECO:0000313" key="2">
    <source>
        <dbReference type="Proteomes" id="UP000199126"/>
    </source>
</evidence>
<organism evidence="1 2">
    <name type="scientific">Halogranum amylolyticum</name>
    <dbReference type="NCBI Taxonomy" id="660520"/>
    <lineage>
        <taxon>Archaea</taxon>
        <taxon>Methanobacteriati</taxon>
        <taxon>Methanobacteriota</taxon>
        <taxon>Stenosarchaea group</taxon>
        <taxon>Halobacteria</taxon>
        <taxon>Halobacteriales</taxon>
        <taxon>Haloferacaceae</taxon>
    </lineage>
</organism>
<reference evidence="2" key="1">
    <citation type="submission" date="2016-10" db="EMBL/GenBank/DDBJ databases">
        <authorList>
            <person name="Varghese N."/>
            <person name="Submissions S."/>
        </authorList>
    </citation>
    <scope>NUCLEOTIDE SEQUENCE [LARGE SCALE GENOMIC DNA]</scope>
    <source>
        <strain evidence="2">CGMCC 1.10121</strain>
    </source>
</reference>
<dbReference type="AlphaFoldDB" id="A0A1H8NZM3"/>
<name>A0A1H8NZM3_9EURY</name>
<evidence type="ECO:0000313" key="1">
    <source>
        <dbReference type="EMBL" id="SEO35095.1"/>
    </source>
</evidence>
<dbReference type="OrthoDB" id="204433at2157"/>
<protein>
    <submittedName>
        <fullName evidence="1">Uncharacterized protein</fullName>
    </submittedName>
</protein>
<keyword evidence="2" id="KW-1185">Reference proteome</keyword>
<dbReference type="Proteomes" id="UP000199126">
    <property type="component" value="Unassembled WGS sequence"/>
</dbReference>